<reference evidence="1 2" key="1">
    <citation type="submission" date="2024-01" db="EMBL/GenBank/DDBJ databases">
        <title>novel species in genus Adlercreutzia.</title>
        <authorList>
            <person name="Liu X."/>
        </authorList>
    </citation>
    <scope>NUCLEOTIDE SEQUENCE [LARGE SCALE GENOMIC DNA]</scope>
    <source>
        <strain evidence="1 2">R22</strain>
    </source>
</reference>
<sequence>MAYGLEGDYTNMAISAVAALLPYGGDLLKGGRLTKSIANAALDAFKESSAALRLGLPASSKVLGRNMKEIGISPPSSGYAAHHIVAGGAEKAEEARRILKRWGIDINSPANGVFLPAKKEIVSESIYHPGLHTNKYYYEINRRLSDAADSKEGVLQELAEIRNELLAGTFDYK</sequence>
<evidence type="ECO:0000313" key="1">
    <source>
        <dbReference type="EMBL" id="MEC4295235.1"/>
    </source>
</evidence>
<keyword evidence="2" id="KW-1185">Reference proteome</keyword>
<dbReference type="InterPro" id="IPR032871">
    <property type="entry name" value="AHH_dom_containing"/>
</dbReference>
<proteinExistence type="predicted"/>
<accession>A0ABU6IZZ9</accession>
<comment type="caution">
    <text evidence="1">The sequence shown here is derived from an EMBL/GenBank/DDBJ whole genome shotgun (WGS) entry which is preliminary data.</text>
</comment>
<dbReference type="RefSeq" id="WP_326440102.1">
    <property type="nucleotide sequence ID" value="NZ_JAYMFH010000010.1"/>
</dbReference>
<organism evidence="1 2">
    <name type="scientific">Adlercreutzia shanghongiae</name>
    <dbReference type="NCBI Taxonomy" id="3111773"/>
    <lineage>
        <taxon>Bacteria</taxon>
        <taxon>Bacillati</taxon>
        <taxon>Actinomycetota</taxon>
        <taxon>Coriobacteriia</taxon>
        <taxon>Eggerthellales</taxon>
        <taxon>Eggerthellaceae</taxon>
        <taxon>Adlercreutzia</taxon>
    </lineage>
</organism>
<dbReference type="Pfam" id="PF14412">
    <property type="entry name" value="AHH"/>
    <property type="match status" value="1"/>
</dbReference>
<gene>
    <name evidence="1" type="ORF">VJ920_07920</name>
</gene>
<dbReference type="Proteomes" id="UP001343724">
    <property type="component" value="Unassembled WGS sequence"/>
</dbReference>
<dbReference type="EMBL" id="JAYMFH010000010">
    <property type="protein sequence ID" value="MEC4295235.1"/>
    <property type="molecule type" value="Genomic_DNA"/>
</dbReference>
<protein>
    <submittedName>
        <fullName evidence="1">AHH domain-containing protein</fullName>
    </submittedName>
</protein>
<name>A0ABU6IZZ9_9ACTN</name>
<evidence type="ECO:0000313" key="2">
    <source>
        <dbReference type="Proteomes" id="UP001343724"/>
    </source>
</evidence>